<evidence type="ECO:0000256" key="1">
    <source>
        <dbReference type="ARBA" id="ARBA00004141"/>
    </source>
</evidence>
<proteinExistence type="predicted"/>
<accession>A0A6S6SIN7</accession>
<feature type="transmembrane region" description="Helical" evidence="5">
    <location>
        <begin position="113"/>
        <end position="136"/>
    </location>
</feature>
<dbReference type="InterPro" id="IPR052706">
    <property type="entry name" value="Membrane-Transporter-like"/>
</dbReference>
<feature type="transmembrane region" description="Helical" evidence="5">
    <location>
        <begin position="25"/>
        <end position="48"/>
    </location>
</feature>
<gene>
    <name evidence="7" type="ORF">HELGO_WM30469</name>
</gene>
<organism evidence="7">
    <name type="scientific">uncultured Thiotrichaceae bacterium</name>
    <dbReference type="NCBI Taxonomy" id="298394"/>
    <lineage>
        <taxon>Bacteria</taxon>
        <taxon>Pseudomonadati</taxon>
        <taxon>Pseudomonadota</taxon>
        <taxon>Gammaproteobacteria</taxon>
        <taxon>Thiotrichales</taxon>
        <taxon>Thiotrichaceae</taxon>
        <taxon>environmental samples</taxon>
    </lineage>
</organism>
<feature type="domain" description="SLC26A/SulP transporter" evidence="6">
    <location>
        <begin position="92"/>
        <end position="409"/>
    </location>
</feature>
<protein>
    <recommendedName>
        <fullName evidence="6">SLC26A/SulP transporter domain-containing protein</fullName>
    </recommendedName>
</protein>
<dbReference type="PANTHER" id="PTHR43310">
    <property type="entry name" value="SULFATE TRANSPORTER YBAR-RELATED"/>
    <property type="match status" value="1"/>
</dbReference>
<feature type="transmembrane region" description="Helical" evidence="5">
    <location>
        <begin position="278"/>
        <end position="296"/>
    </location>
</feature>
<feature type="transmembrane region" description="Helical" evidence="5">
    <location>
        <begin position="54"/>
        <end position="75"/>
    </location>
</feature>
<feature type="transmembrane region" description="Helical" evidence="5">
    <location>
        <begin position="82"/>
        <end position="101"/>
    </location>
</feature>
<feature type="transmembrane region" description="Helical" evidence="5">
    <location>
        <begin position="211"/>
        <end position="232"/>
    </location>
</feature>
<feature type="transmembrane region" description="Helical" evidence="5">
    <location>
        <begin position="345"/>
        <end position="363"/>
    </location>
</feature>
<comment type="subcellular location">
    <subcellularLocation>
        <location evidence="1">Membrane</location>
        <topology evidence="1">Multi-pass membrane protein</topology>
    </subcellularLocation>
</comment>
<keyword evidence="3 5" id="KW-1133">Transmembrane helix</keyword>
<sequence>MFSANRTQEKNGCLPTWTSDVKISLLNSITISLIQAPVWLAMLTLVFSGSLSDYLGQAAICFILGTGAAMLITSYCSSWQGVIWIPQPVPLATLAIITAEINSSLTGSLSGDTLFITTLAAIALASIATGLTLFLLGYFRLGKLIHLLPYPLTAGFLGGAGCLLLSGSITTALGSQLSGIPIYRLDALLHWLPAILLGFLIFITERKIKHSLLLPMMMVVAIGCFFTSAAIFNLSPAELRVNGWLFEPLPNNITFTLPSPKQLSAIHWPAINAQTGNIVILVITSVIAMLLFNCGFELSLHTDTAFDNDSDLRTHGIANILSGIFGGWPGYISLALSAINAGEKRQLPLTGPFSALLSGLLLWYSTYTLELLPRFAIAAAIAYIGFTFLFSWVIQPAKKLSTVEYTILLLVVLAIVLWGLLKGIAIGLLLVAMHCLTKQV</sequence>
<dbReference type="AlphaFoldDB" id="A0A6S6SIN7"/>
<evidence type="ECO:0000256" key="4">
    <source>
        <dbReference type="ARBA" id="ARBA00023136"/>
    </source>
</evidence>
<feature type="transmembrane region" description="Helical" evidence="5">
    <location>
        <begin position="406"/>
        <end position="432"/>
    </location>
</feature>
<evidence type="ECO:0000256" key="5">
    <source>
        <dbReference type="SAM" id="Phobius"/>
    </source>
</evidence>
<feature type="transmembrane region" description="Helical" evidence="5">
    <location>
        <begin position="375"/>
        <end position="394"/>
    </location>
</feature>
<dbReference type="GO" id="GO:0016020">
    <property type="term" value="C:membrane"/>
    <property type="evidence" value="ECO:0007669"/>
    <property type="project" value="UniProtKB-SubCell"/>
</dbReference>
<evidence type="ECO:0000259" key="6">
    <source>
        <dbReference type="Pfam" id="PF00916"/>
    </source>
</evidence>
<feature type="transmembrane region" description="Helical" evidence="5">
    <location>
        <begin position="187"/>
        <end position="204"/>
    </location>
</feature>
<keyword evidence="4 5" id="KW-0472">Membrane</keyword>
<dbReference type="PANTHER" id="PTHR43310:SF1">
    <property type="entry name" value="SULFATE TRANSPORTER YBAR-RELATED"/>
    <property type="match status" value="1"/>
</dbReference>
<reference evidence="7" key="1">
    <citation type="submission" date="2020-01" db="EMBL/GenBank/DDBJ databases">
        <authorList>
            <person name="Meier V. D."/>
            <person name="Meier V D."/>
        </authorList>
    </citation>
    <scope>NUCLEOTIDE SEQUENCE</scope>
    <source>
        <strain evidence="7">HLG_WM_MAG_09</strain>
    </source>
</reference>
<evidence type="ECO:0000313" key="7">
    <source>
        <dbReference type="EMBL" id="CAA6805189.1"/>
    </source>
</evidence>
<name>A0A6S6SIN7_9GAMM</name>
<keyword evidence="2 5" id="KW-0812">Transmembrane</keyword>
<feature type="transmembrane region" description="Helical" evidence="5">
    <location>
        <begin position="317"/>
        <end position="339"/>
    </location>
</feature>
<evidence type="ECO:0000256" key="2">
    <source>
        <dbReference type="ARBA" id="ARBA00022692"/>
    </source>
</evidence>
<dbReference type="InterPro" id="IPR011547">
    <property type="entry name" value="SLC26A/SulP_dom"/>
</dbReference>
<dbReference type="Pfam" id="PF00916">
    <property type="entry name" value="Sulfate_transp"/>
    <property type="match status" value="1"/>
</dbReference>
<evidence type="ECO:0000256" key="3">
    <source>
        <dbReference type="ARBA" id="ARBA00022989"/>
    </source>
</evidence>
<feature type="transmembrane region" description="Helical" evidence="5">
    <location>
        <begin position="148"/>
        <end position="167"/>
    </location>
</feature>
<dbReference type="EMBL" id="CACVAT010000079">
    <property type="protein sequence ID" value="CAA6805189.1"/>
    <property type="molecule type" value="Genomic_DNA"/>
</dbReference>